<sequence>MTSRSSLLVDVGATYIKVAVLRDDENIVAENKFDFPPFSSLDGPYRTVDPTVTLAAVEAAIASVLPGADNPERILLSGQMHGWTLTDEHNVPQLPLATFQDNRALSPRNGSSYLDELRNAQPSETWLAAGNELRSGLPVAGIYATDLTAFDGPLRVHSLLSWVAAALTGAPAFVQHLTDAAASGMFDLKAGSWSEPIAALVGGRTRLRLPRVSSALEVVGIHPASGAAVFTPVGDQQAALLGAGLRHGVTAFNISTGGQVARLADTHAEDRCQTRHISTDCCCTPGRTCRPDAHSRTALSCSHAVTPTTAHGSGPCAPPPRPRIVRSPTRTRRSTTLTAVGGHRSRMRTPPKTCYARSLSRSPRPTSTRHRKSDTSRRMNCCSAVAWPSVSPRCAPLSSRAWAGPRRWHPTEIWRCAGSPW</sequence>
<dbReference type="Proteomes" id="UP000467130">
    <property type="component" value="Chromosome"/>
</dbReference>
<keyword evidence="2" id="KW-0808">Transferase</keyword>
<dbReference type="InterPro" id="IPR043129">
    <property type="entry name" value="ATPase_NBD"/>
</dbReference>
<dbReference type="GO" id="GO:0016301">
    <property type="term" value="F:kinase activity"/>
    <property type="evidence" value="ECO:0007669"/>
    <property type="project" value="UniProtKB-KW"/>
</dbReference>
<dbReference type="Gene3D" id="3.30.420.40">
    <property type="match status" value="1"/>
</dbReference>
<dbReference type="KEGG" id="msto:MSTO_11960"/>
<dbReference type="PANTHER" id="PTHR43095:SF2">
    <property type="entry name" value="GLUCONOKINASE"/>
    <property type="match status" value="1"/>
</dbReference>
<keyword evidence="6" id="KW-1185">Reference proteome</keyword>
<keyword evidence="3" id="KW-0418">Kinase</keyword>
<evidence type="ECO:0000313" key="5">
    <source>
        <dbReference type="EMBL" id="BBY20991.1"/>
    </source>
</evidence>
<dbReference type="AlphaFoldDB" id="A0A7I7Q4C6"/>
<dbReference type="EMBL" id="AP022587">
    <property type="protein sequence ID" value="BBY20991.1"/>
    <property type="molecule type" value="Genomic_DNA"/>
</dbReference>
<evidence type="ECO:0000313" key="6">
    <source>
        <dbReference type="Proteomes" id="UP000467130"/>
    </source>
</evidence>
<name>A0A7I7Q4C6_9MYCO</name>
<comment type="similarity">
    <text evidence="1">Belongs to the FGGY kinase family.</text>
</comment>
<accession>A0A7I7Q4C6</accession>
<reference evidence="5 6" key="1">
    <citation type="journal article" date="2019" name="Emerg. Microbes Infect.">
        <title>Comprehensive subspecies identification of 175 nontuberculous mycobacteria species based on 7547 genomic profiles.</title>
        <authorList>
            <person name="Matsumoto Y."/>
            <person name="Kinjo T."/>
            <person name="Motooka D."/>
            <person name="Nabeya D."/>
            <person name="Jung N."/>
            <person name="Uechi K."/>
            <person name="Horii T."/>
            <person name="Iida T."/>
            <person name="Fujita J."/>
            <person name="Nakamura S."/>
        </authorList>
    </citation>
    <scope>NUCLEOTIDE SEQUENCE [LARGE SCALE GENOMIC DNA]</scope>
    <source>
        <strain evidence="5 6">JCM 17783</strain>
    </source>
</reference>
<dbReference type="SUPFAM" id="SSF53067">
    <property type="entry name" value="Actin-like ATPase domain"/>
    <property type="match status" value="1"/>
</dbReference>
<organism evidence="5 6">
    <name type="scientific">Mycobacterium stomatepiae</name>
    <dbReference type="NCBI Taxonomy" id="470076"/>
    <lineage>
        <taxon>Bacteria</taxon>
        <taxon>Bacillati</taxon>
        <taxon>Actinomycetota</taxon>
        <taxon>Actinomycetes</taxon>
        <taxon>Mycobacteriales</taxon>
        <taxon>Mycobacteriaceae</taxon>
        <taxon>Mycobacterium</taxon>
        <taxon>Mycobacterium simiae complex</taxon>
    </lineage>
</organism>
<dbReference type="InterPro" id="IPR050406">
    <property type="entry name" value="FGGY_Carb_Kinase"/>
</dbReference>
<evidence type="ECO:0000256" key="1">
    <source>
        <dbReference type="ARBA" id="ARBA00009156"/>
    </source>
</evidence>
<protein>
    <recommendedName>
        <fullName evidence="7">Carbohydrate kinase FGGY N-terminal domain-containing protein</fullName>
    </recommendedName>
</protein>
<feature type="region of interest" description="Disordered" evidence="4">
    <location>
        <begin position="305"/>
        <end position="377"/>
    </location>
</feature>
<feature type="compositionally biased region" description="Low complexity" evidence="4">
    <location>
        <begin position="357"/>
        <end position="366"/>
    </location>
</feature>
<gene>
    <name evidence="5" type="ORF">MSTO_11960</name>
</gene>
<evidence type="ECO:0000256" key="2">
    <source>
        <dbReference type="ARBA" id="ARBA00022679"/>
    </source>
</evidence>
<evidence type="ECO:0000256" key="3">
    <source>
        <dbReference type="ARBA" id="ARBA00022777"/>
    </source>
</evidence>
<proteinExistence type="inferred from homology"/>
<evidence type="ECO:0000256" key="4">
    <source>
        <dbReference type="SAM" id="MobiDB-lite"/>
    </source>
</evidence>
<dbReference type="RefSeq" id="WP_232073402.1">
    <property type="nucleotide sequence ID" value="NZ_AP022587.1"/>
</dbReference>
<evidence type="ECO:0008006" key="7">
    <source>
        <dbReference type="Google" id="ProtNLM"/>
    </source>
</evidence>
<dbReference type="PANTHER" id="PTHR43095">
    <property type="entry name" value="SUGAR KINASE"/>
    <property type="match status" value="1"/>
</dbReference>